<feature type="region of interest" description="Disordered" evidence="1">
    <location>
        <begin position="79"/>
        <end position="99"/>
    </location>
</feature>
<keyword evidence="3" id="KW-1185">Reference proteome</keyword>
<dbReference type="EMBL" id="JBEPMC010000025">
    <property type="protein sequence ID" value="MET3583842.1"/>
    <property type="molecule type" value="Genomic_DNA"/>
</dbReference>
<reference evidence="2 3" key="1">
    <citation type="submission" date="2024-06" db="EMBL/GenBank/DDBJ databases">
        <title>Genomic Encyclopedia of Type Strains, Phase IV (KMG-IV): sequencing the most valuable type-strain genomes for metagenomic binning, comparative biology and taxonomic classification.</title>
        <authorList>
            <person name="Goeker M."/>
        </authorList>
    </citation>
    <scope>NUCLEOTIDE SEQUENCE [LARGE SCALE GENOMIC DNA]</scope>
    <source>
        <strain evidence="2 3">DSM 100022</strain>
    </source>
</reference>
<evidence type="ECO:0000313" key="3">
    <source>
        <dbReference type="Proteomes" id="UP001549204"/>
    </source>
</evidence>
<name>A0ABV2GZY4_9HYPH</name>
<evidence type="ECO:0000256" key="1">
    <source>
        <dbReference type="SAM" id="MobiDB-lite"/>
    </source>
</evidence>
<proteinExistence type="predicted"/>
<comment type="caution">
    <text evidence="2">The sequence shown here is derived from an EMBL/GenBank/DDBJ whole genome shotgun (WGS) entry which is preliminary data.</text>
</comment>
<accession>A0ABV2GZY4</accession>
<protein>
    <submittedName>
        <fullName evidence="2">Uncharacterized protein</fullName>
    </submittedName>
</protein>
<organism evidence="2 3">
    <name type="scientific">Mesorhizobium robiniae</name>
    <dbReference type="NCBI Taxonomy" id="559315"/>
    <lineage>
        <taxon>Bacteria</taxon>
        <taxon>Pseudomonadati</taxon>
        <taxon>Pseudomonadota</taxon>
        <taxon>Alphaproteobacteria</taxon>
        <taxon>Hyphomicrobiales</taxon>
        <taxon>Phyllobacteriaceae</taxon>
        <taxon>Mesorhizobium</taxon>
    </lineage>
</organism>
<sequence>MVAEGVLPARDVPHSIGRNHTDCRLLCSSYALGTEDIRRFETWRKTTGSVCWFSIDSVDEAKDESVPACSPQRMAVNLAPHSNGEAHSETPVSTADDRRPRALPVATRIREASLTVCAALRALVPGLGLRDLKTACLNAAWASTCRLSAKLVMRGNIFPRHEVFEFGTRYRVDCFVEDR</sequence>
<evidence type="ECO:0000313" key="2">
    <source>
        <dbReference type="EMBL" id="MET3583842.1"/>
    </source>
</evidence>
<dbReference type="Proteomes" id="UP001549204">
    <property type="component" value="Unassembled WGS sequence"/>
</dbReference>
<gene>
    <name evidence="2" type="ORF">ABID19_006908</name>
</gene>